<keyword evidence="3" id="KW-0862">Zinc</keyword>
<proteinExistence type="predicted"/>
<feature type="region of interest" description="Disordered" evidence="5">
    <location>
        <begin position="58"/>
        <end position="121"/>
    </location>
</feature>
<evidence type="ECO:0000256" key="2">
    <source>
        <dbReference type="ARBA" id="ARBA00022771"/>
    </source>
</evidence>
<dbReference type="Gene3D" id="2.20.25.240">
    <property type="match status" value="1"/>
</dbReference>
<accession>A0A8D8TPJ9</accession>
<keyword evidence="2" id="KW-0863">Zinc-finger</keyword>
<dbReference type="SUPFAM" id="SSF52266">
    <property type="entry name" value="SGNH hydrolase"/>
    <property type="match status" value="1"/>
</dbReference>
<feature type="compositionally biased region" description="Basic residues" evidence="5">
    <location>
        <begin position="282"/>
        <end position="294"/>
    </location>
</feature>
<protein>
    <recommendedName>
        <fullName evidence="6">FLYWCH-type domain-containing protein</fullName>
    </recommendedName>
</protein>
<keyword evidence="4" id="KW-0175">Coiled coil</keyword>
<evidence type="ECO:0000256" key="3">
    <source>
        <dbReference type="ARBA" id="ARBA00022833"/>
    </source>
</evidence>
<organism evidence="7">
    <name type="scientific">Cacopsylla melanoneura</name>
    <dbReference type="NCBI Taxonomy" id="428564"/>
    <lineage>
        <taxon>Eukaryota</taxon>
        <taxon>Metazoa</taxon>
        <taxon>Ecdysozoa</taxon>
        <taxon>Arthropoda</taxon>
        <taxon>Hexapoda</taxon>
        <taxon>Insecta</taxon>
        <taxon>Pterygota</taxon>
        <taxon>Neoptera</taxon>
        <taxon>Paraneoptera</taxon>
        <taxon>Hemiptera</taxon>
        <taxon>Sternorrhyncha</taxon>
        <taxon>Psylloidea</taxon>
        <taxon>Psyllidae</taxon>
        <taxon>Psyllinae</taxon>
        <taxon>Cacopsylla</taxon>
    </lineage>
</organism>
<keyword evidence="1" id="KW-0479">Metal-binding</keyword>
<reference evidence="7" key="1">
    <citation type="submission" date="2021-05" db="EMBL/GenBank/DDBJ databases">
        <authorList>
            <person name="Alioto T."/>
            <person name="Alioto T."/>
            <person name="Gomez Garrido J."/>
        </authorList>
    </citation>
    <scope>NUCLEOTIDE SEQUENCE</scope>
</reference>
<evidence type="ECO:0000259" key="6">
    <source>
        <dbReference type="Pfam" id="PF04500"/>
    </source>
</evidence>
<feature type="compositionally biased region" description="Polar residues" evidence="5">
    <location>
        <begin position="105"/>
        <end position="121"/>
    </location>
</feature>
<name>A0A8D8TPJ9_9HEMI</name>
<feature type="coiled-coil region" evidence="4">
    <location>
        <begin position="173"/>
        <end position="200"/>
    </location>
</feature>
<dbReference type="Gene3D" id="3.40.50.1110">
    <property type="entry name" value="SGNH hydrolase"/>
    <property type="match status" value="1"/>
</dbReference>
<feature type="domain" description="FLYWCH-type" evidence="6">
    <location>
        <begin position="8"/>
        <end position="66"/>
    </location>
</feature>
<sequence>MDDFKIIGTRTKKILKYQNHVFKFNSTLSTRGKQTLWSCSTENCRAFVKIDQDGKRIVESNDKHEHNKSLKLKHSSKSTSSESDLEEAKLDKTCSPNRSRKGPISNDSPSTTKTGTNNQNTPILPYNILPYSSIDNSVLLVSTPGLNGTVPQNETINETPRAKDEMGELKRQVDGLIQVIIKKEQEIDRLKDKSEADEKDMADMLHAIRSLEESQQKRKQDSNQDSYDMENKFTNEINALNQTIAEKEQIIANKNQVIDSLKAEINQIRKMKTQNTSLPKKINNKNSHKPKNKINGKEKPPKPTIQLNETFSEPEAPTQEEHTKKKVHKKIHSDSKKKTYIILGDSQARNVGQHMEKKSINDELKTRSYIGPGADLTRVMKCGLECWQEELARQEENQLIIFAGTIDCFCPLQWKNIKHSLQILKQISEKNHVTIILVPYSMNNRNFNTNAYELNKYIWNFFKLMKNVSMIDTNMVLNNQKFYKYDKYHLNELGKKILARKIYNVIELKFESNEESGSMSHPVSNLY</sequence>
<dbReference type="AlphaFoldDB" id="A0A8D8TPJ9"/>
<feature type="coiled-coil region" evidence="4">
    <location>
        <begin position="230"/>
        <end position="271"/>
    </location>
</feature>
<evidence type="ECO:0000256" key="1">
    <source>
        <dbReference type="ARBA" id="ARBA00022723"/>
    </source>
</evidence>
<evidence type="ECO:0000256" key="4">
    <source>
        <dbReference type="SAM" id="Coils"/>
    </source>
</evidence>
<feature type="compositionally biased region" description="Basic and acidic residues" evidence="5">
    <location>
        <begin position="58"/>
        <end position="68"/>
    </location>
</feature>
<evidence type="ECO:0000256" key="5">
    <source>
        <dbReference type="SAM" id="MobiDB-lite"/>
    </source>
</evidence>
<dbReference type="EMBL" id="HBUF01290473">
    <property type="protein sequence ID" value="CAG6689126.1"/>
    <property type="molecule type" value="Transcribed_RNA"/>
</dbReference>
<dbReference type="GO" id="GO:0008270">
    <property type="term" value="F:zinc ion binding"/>
    <property type="evidence" value="ECO:0007669"/>
    <property type="project" value="UniProtKB-KW"/>
</dbReference>
<dbReference type="InterPro" id="IPR036514">
    <property type="entry name" value="SGNH_hydro_sf"/>
</dbReference>
<evidence type="ECO:0000313" key="7">
    <source>
        <dbReference type="EMBL" id="CAG6689126.1"/>
    </source>
</evidence>
<dbReference type="InterPro" id="IPR007588">
    <property type="entry name" value="Znf_FLYWCH"/>
</dbReference>
<dbReference type="Pfam" id="PF04500">
    <property type="entry name" value="FLYWCH"/>
    <property type="match status" value="1"/>
</dbReference>
<feature type="region of interest" description="Disordered" evidence="5">
    <location>
        <begin position="278"/>
        <end position="332"/>
    </location>
</feature>